<dbReference type="InterPro" id="IPR036259">
    <property type="entry name" value="MFS_trans_sf"/>
</dbReference>
<keyword evidence="4 7" id="KW-1133">Transmembrane helix</keyword>
<evidence type="ECO:0000256" key="6">
    <source>
        <dbReference type="SAM" id="MobiDB-lite"/>
    </source>
</evidence>
<protein>
    <submittedName>
        <fullName evidence="8">Putative transporter</fullName>
    </submittedName>
</protein>
<dbReference type="Proteomes" id="UP000660729">
    <property type="component" value="Unassembled WGS sequence"/>
</dbReference>
<evidence type="ECO:0000256" key="1">
    <source>
        <dbReference type="ARBA" id="ARBA00004141"/>
    </source>
</evidence>
<feature type="transmembrane region" description="Helical" evidence="7">
    <location>
        <begin position="6"/>
        <end position="27"/>
    </location>
</feature>
<dbReference type="PANTHER" id="PTHR43791">
    <property type="entry name" value="PERMEASE-RELATED"/>
    <property type="match status" value="1"/>
</dbReference>
<sequence length="537" mass="60309">MEVYKSAFSNLACIFTFLNLAFLLNLVDSNMSGQKSDVDHVETTTGLDSDVEKESQRASVDDDEEFSPREQRKIIHRVDKRLVVMCGVMYCVSLMDRSNLPNAAIAGMHTDLATNVGFRYSTVALVFFITYVIFQPPATILTRFLGPRPFLSGLCVCWGGVMIGFGFVDEWWELIPLRESSVMEDKQSYLQRCVGLVLGIFEAGFFPGCVYLISTWYSRYDQQKRFALFFILGIIASGGSGILAYGLQQMDGIAGYGGWRWIFIIEGIATVLIGLTGYIFLVDFPDRAIKKQHWGFLKDNEIGFIIRRINRDRGDANEVPWNFKEWISSGTDLLIWTYALIFFCLTTTAYALSFFLPILLRENMGFSVALSQILSAPQYAFTAILIMGLAWVGDRYRIRGPLLLFSTTLGFIGLPLLGWADSVGVRLFATFLICASAQGGIPTCMAYQANNIRGHWKRAFTSATMIGAGGIGGIAGSLVFRSQDRPHYLPGIYTCLACNVVITLLVCFNTWYFKRENTRADRREKILQGDSNFRYTI</sequence>
<dbReference type="SUPFAM" id="SSF103473">
    <property type="entry name" value="MFS general substrate transporter"/>
    <property type="match status" value="1"/>
</dbReference>
<keyword evidence="5 7" id="KW-0472">Membrane</keyword>
<feature type="transmembrane region" description="Helical" evidence="7">
    <location>
        <begin position="426"/>
        <end position="447"/>
    </location>
</feature>
<evidence type="ECO:0000256" key="5">
    <source>
        <dbReference type="ARBA" id="ARBA00023136"/>
    </source>
</evidence>
<evidence type="ECO:0000256" key="7">
    <source>
        <dbReference type="SAM" id="Phobius"/>
    </source>
</evidence>
<feature type="transmembrane region" description="Helical" evidence="7">
    <location>
        <begin position="120"/>
        <end position="138"/>
    </location>
</feature>
<dbReference type="InterPro" id="IPR011701">
    <property type="entry name" value="MFS"/>
</dbReference>
<keyword evidence="2" id="KW-0813">Transport</keyword>
<evidence type="ECO:0000313" key="9">
    <source>
        <dbReference type="Proteomes" id="UP000660729"/>
    </source>
</evidence>
<gene>
    <name evidence="8" type="ORF">HII31_08195</name>
</gene>
<dbReference type="PANTHER" id="PTHR43791:SF47">
    <property type="entry name" value="MAJOR FACILITATOR SUPERFAMILY (MFS) PROFILE DOMAIN-CONTAINING PROTEIN-RELATED"/>
    <property type="match status" value="1"/>
</dbReference>
<evidence type="ECO:0000256" key="3">
    <source>
        <dbReference type="ARBA" id="ARBA00022692"/>
    </source>
</evidence>
<dbReference type="FunFam" id="1.20.1250.20:FF:000013">
    <property type="entry name" value="MFS general substrate transporter"/>
    <property type="match status" value="1"/>
</dbReference>
<feature type="transmembrane region" description="Helical" evidence="7">
    <location>
        <begin position="333"/>
        <end position="360"/>
    </location>
</feature>
<keyword evidence="3 7" id="KW-0812">Transmembrane</keyword>
<name>A0A8H6RG69_9PEZI</name>
<feature type="transmembrane region" description="Helical" evidence="7">
    <location>
        <begin position="491"/>
        <end position="513"/>
    </location>
</feature>
<evidence type="ECO:0000256" key="4">
    <source>
        <dbReference type="ARBA" id="ARBA00022989"/>
    </source>
</evidence>
<dbReference type="GO" id="GO:0022857">
    <property type="term" value="F:transmembrane transporter activity"/>
    <property type="evidence" value="ECO:0007669"/>
    <property type="project" value="InterPro"/>
</dbReference>
<feature type="transmembrane region" description="Helical" evidence="7">
    <location>
        <begin position="459"/>
        <end position="479"/>
    </location>
</feature>
<feature type="region of interest" description="Disordered" evidence="6">
    <location>
        <begin position="33"/>
        <end position="65"/>
    </location>
</feature>
<feature type="transmembrane region" description="Helical" evidence="7">
    <location>
        <begin position="402"/>
        <end position="420"/>
    </location>
</feature>
<accession>A0A8H6RG69</accession>
<comment type="subcellular location">
    <subcellularLocation>
        <location evidence="1">Membrane</location>
        <topology evidence="1">Multi-pass membrane protein</topology>
    </subcellularLocation>
</comment>
<organism evidence="8 9">
    <name type="scientific">Pseudocercospora fuligena</name>
    <dbReference type="NCBI Taxonomy" id="685502"/>
    <lineage>
        <taxon>Eukaryota</taxon>
        <taxon>Fungi</taxon>
        <taxon>Dikarya</taxon>
        <taxon>Ascomycota</taxon>
        <taxon>Pezizomycotina</taxon>
        <taxon>Dothideomycetes</taxon>
        <taxon>Dothideomycetidae</taxon>
        <taxon>Mycosphaerellales</taxon>
        <taxon>Mycosphaerellaceae</taxon>
        <taxon>Pseudocercospora</taxon>
    </lineage>
</organism>
<feature type="transmembrane region" description="Helical" evidence="7">
    <location>
        <begin position="226"/>
        <end position="247"/>
    </location>
</feature>
<reference evidence="8" key="1">
    <citation type="submission" date="2020-04" db="EMBL/GenBank/DDBJ databases">
        <title>Draft genome resource of the tomato pathogen Pseudocercospora fuligena.</title>
        <authorList>
            <person name="Zaccaron A."/>
        </authorList>
    </citation>
    <scope>NUCLEOTIDE SEQUENCE</scope>
    <source>
        <strain evidence="8">PF001</strain>
    </source>
</reference>
<dbReference type="OrthoDB" id="3639251at2759"/>
<feature type="transmembrane region" description="Helical" evidence="7">
    <location>
        <begin position="259"/>
        <end position="281"/>
    </location>
</feature>
<feature type="compositionally biased region" description="Basic and acidic residues" evidence="6">
    <location>
        <begin position="50"/>
        <end position="65"/>
    </location>
</feature>
<evidence type="ECO:0000256" key="2">
    <source>
        <dbReference type="ARBA" id="ARBA00022448"/>
    </source>
</evidence>
<feature type="transmembrane region" description="Helical" evidence="7">
    <location>
        <begin position="150"/>
        <end position="169"/>
    </location>
</feature>
<keyword evidence="9" id="KW-1185">Reference proteome</keyword>
<dbReference type="GO" id="GO:0016020">
    <property type="term" value="C:membrane"/>
    <property type="evidence" value="ECO:0007669"/>
    <property type="project" value="UniProtKB-SubCell"/>
</dbReference>
<feature type="transmembrane region" description="Helical" evidence="7">
    <location>
        <begin position="189"/>
        <end position="214"/>
    </location>
</feature>
<dbReference type="FunFam" id="1.20.1250.20:FF:000779">
    <property type="entry name" value="Phthalate transporter, putative"/>
    <property type="match status" value="1"/>
</dbReference>
<dbReference type="Pfam" id="PF07690">
    <property type="entry name" value="MFS_1"/>
    <property type="match status" value="1"/>
</dbReference>
<comment type="caution">
    <text evidence="8">The sequence shown here is derived from an EMBL/GenBank/DDBJ whole genome shotgun (WGS) entry which is preliminary data.</text>
</comment>
<dbReference type="AlphaFoldDB" id="A0A8H6RG69"/>
<proteinExistence type="predicted"/>
<feature type="transmembrane region" description="Helical" evidence="7">
    <location>
        <begin position="366"/>
        <end position="390"/>
    </location>
</feature>
<dbReference type="Gene3D" id="1.20.1250.20">
    <property type="entry name" value="MFS general substrate transporter like domains"/>
    <property type="match status" value="2"/>
</dbReference>
<dbReference type="EMBL" id="JABCIY010000169">
    <property type="protein sequence ID" value="KAF7190481.1"/>
    <property type="molecule type" value="Genomic_DNA"/>
</dbReference>
<evidence type="ECO:0000313" key="8">
    <source>
        <dbReference type="EMBL" id="KAF7190481.1"/>
    </source>
</evidence>